<accession>X0WNC8</accession>
<evidence type="ECO:0000259" key="3">
    <source>
        <dbReference type="Pfam" id="PF16327"/>
    </source>
</evidence>
<proteinExistence type="predicted"/>
<gene>
    <name evidence="4" type="ORF">S01H1_57380</name>
</gene>
<dbReference type="AlphaFoldDB" id="X0WNC8"/>
<dbReference type="InterPro" id="IPR032523">
    <property type="entry name" value="CcmF_C"/>
</dbReference>
<organism evidence="4">
    <name type="scientific">marine sediment metagenome</name>
    <dbReference type="NCBI Taxonomy" id="412755"/>
    <lineage>
        <taxon>unclassified sequences</taxon>
        <taxon>metagenomes</taxon>
        <taxon>ecological metagenomes</taxon>
    </lineage>
</organism>
<keyword evidence="2" id="KW-0812">Transmembrane</keyword>
<feature type="domain" description="Cytochrome c-type biogenesis protein CcmF C-terminal" evidence="3">
    <location>
        <begin position="1"/>
        <end position="127"/>
    </location>
</feature>
<feature type="compositionally biased region" description="Low complexity" evidence="1">
    <location>
        <begin position="138"/>
        <end position="147"/>
    </location>
</feature>
<feature type="transmembrane region" description="Helical" evidence="2">
    <location>
        <begin position="110"/>
        <end position="130"/>
    </location>
</feature>
<name>X0WNC8_9ZZZZ</name>
<feature type="non-terminal residue" evidence="4">
    <location>
        <position position="1"/>
    </location>
</feature>
<evidence type="ECO:0000313" key="4">
    <source>
        <dbReference type="EMBL" id="GAG25993.1"/>
    </source>
</evidence>
<reference evidence="4" key="1">
    <citation type="journal article" date="2014" name="Front. Microbiol.">
        <title>High frequency of phylogenetically diverse reductive dehalogenase-homologous genes in deep subseafloor sedimentary metagenomes.</title>
        <authorList>
            <person name="Kawai M."/>
            <person name="Futagami T."/>
            <person name="Toyoda A."/>
            <person name="Takaki Y."/>
            <person name="Nishi S."/>
            <person name="Hori S."/>
            <person name="Arai W."/>
            <person name="Tsubouchi T."/>
            <person name="Morono Y."/>
            <person name="Uchiyama I."/>
            <person name="Ito T."/>
            <person name="Fujiyama A."/>
            <person name="Inagaki F."/>
            <person name="Takami H."/>
        </authorList>
    </citation>
    <scope>NUCLEOTIDE SEQUENCE</scope>
    <source>
        <strain evidence="4">Expedition CK06-06</strain>
    </source>
</reference>
<feature type="region of interest" description="Disordered" evidence="1">
    <location>
        <begin position="137"/>
        <end position="172"/>
    </location>
</feature>
<protein>
    <recommendedName>
        <fullName evidence="3">Cytochrome c-type biogenesis protein CcmF C-terminal domain-containing protein</fullName>
    </recommendedName>
</protein>
<dbReference type="Pfam" id="PF16327">
    <property type="entry name" value="CcmF_C"/>
    <property type="match status" value="1"/>
</dbReference>
<evidence type="ECO:0000256" key="2">
    <source>
        <dbReference type="SAM" id="Phobius"/>
    </source>
</evidence>
<keyword evidence="2" id="KW-0472">Membrane</keyword>
<evidence type="ECO:0000256" key="1">
    <source>
        <dbReference type="SAM" id="MobiDB-lite"/>
    </source>
</evidence>
<comment type="caution">
    <text evidence="4">The sequence shown here is derived from an EMBL/GenBank/DDBJ whole genome shotgun (WGS) entry which is preliminary data.</text>
</comment>
<sequence length="172" mass="18844">GVTGSSLGTHREAVAMQPGETIRWAGRSIRFVELAQQELPDKLVGQARLEVSRRGGTPDVLLPAQHLHFLQNEWTTEVAIHSTWGGDLYTILQGGEEDGSVYLTFVEKPLMRWIWLGGWLMGGGAVWGLWPARRRASRPPADATSSAEIASRGHVPAPRGKPRATRPHLVSV</sequence>
<keyword evidence="2" id="KW-1133">Transmembrane helix</keyword>
<dbReference type="EMBL" id="BARS01037418">
    <property type="protein sequence ID" value="GAG25993.1"/>
    <property type="molecule type" value="Genomic_DNA"/>
</dbReference>